<accession>A0A6C0D782</accession>
<evidence type="ECO:0000313" key="1">
    <source>
        <dbReference type="EMBL" id="QHT12896.1"/>
    </source>
</evidence>
<protein>
    <submittedName>
        <fullName evidence="1">Uncharacterized protein</fullName>
    </submittedName>
</protein>
<sequence>MNESTKSIILIATLAFLGGIYYCITVTPSKEIENLQNMNKPRCPNILVQKNKRLYLYNSKLEKVPGVNPIEFEHLEDYVEFMEWQRGQGIRCPVLFLQHTYDTQGKSCYKIRPHPTDLQGGLPPSLVNNPVNPPKQKFGPDKSLLVDASRNDAPYNKNSMPGFDKTDYYQGTRTPLDSVGEEDEHMLYSPNPMDDNWGGQAYTQKLVDSGYYADNEVRMRV</sequence>
<proteinExistence type="predicted"/>
<dbReference type="AlphaFoldDB" id="A0A6C0D782"/>
<reference evidence="1" key="1">
    <citation type="journal article" date="2020" name="Nature">
        <title>Giant virus diversity and host interactions through global metagenomics.</title>
        <authorList>
            <person name="Schulz F."/>
            <person name="Roux S."/>
            <person name="Paez-Espino D."/>
            <person name="Jungbluth S."/>
            <person name="Walsh D.A."/>
            <person name="Denef V.J."/>
            <person name="McMahon K.D."/>
            <person name="Konstantinidis K.T."/>
            <person name="Eloe-Fadrosh E.A."/>
            <person name="Kyrpides N.C."/>
            <person name="Woyke T."/>
        </authorList>
    </citation>
    <scope>NUCLEOTIDE SEQUENCE</scope>
    <source>
        <strain evidence="1">GVMAG-M-3300023174-130</strain>
    </source>
</reference>
<dbReference type="EMBL" id="MN739552">
    <property type="protein sequence ID" value="QHT12896.1"/>
    <property type="molecule type" value="Genomic_DNA"/>
</dbReference>
<organism evidence="1">
    <name type="scientific">viral metagenome</name>
    <dbReference type="NCBI Taxonomy" id="1070528"/>
    <lineage>
        <taxon>unclassified sequences</taxon>
        <taxon>metagenomes</taxon>
        <taxon>organismal metagenomes</taxon>
    </lineage>
</organism>
<name>A0A6C0D782_9ZZZZ</name>